<protein>
    <recommendedName>
        <fullName evidence="10 23">Dolichol-phosphate mannosyltransferase subunit 1</fullName>
        <ecNumber evidence="9 23">2.4.1.83</ecNumber>
    </recommendedName>
</protein>
<dbReference type="SUPFAM" id="SSF49562">
    <property type="entry name" value="C2 domain (Calcium/lipid-binding domain, CaLB)"/>
    <property type="match status" value="1"/>
</dbReference>
<feature type="domain" description="C2" evidence="24">
    <location>
        <begin position="58"/>
        <end position="174"/>
    </location>
</feature>
<evidence type="ECO:0000256" key="19">
    <source>
        <dbReference type="ARBA" id="ARBA00022859"/>
    </source>
</evidence>
<evidence type="ECO:0000313" key="30">
    <source>
        <dbReference type="Proteomes" id="UP000054805"/>
    </source>
</evidence>
<dbReference type="EMBL" id="JYDV01000018">
    <property type="protein sequence ID" value="KRZ41874.1"/>
    <property type="molecule type" value="Genomic_DNA"/>
</dbReference>
<evidence type="ECO:0000256" key="4">
    <source>
        <dbReference type="ARBA" id="ARBA00004240"/>
    </source>
</evidence>
<dbReference type="EC" id="2.4.1.83" evidence="9 23"/>
<evidence type="ECO:0000259" key="24">
    <source>
        <dbReference type="PROSITE" id="PS50004"/>
    </source>
</evidence>
<evidence type="ECO:0000256" key="5">
    <source>
        <dbReference type="ARBA" id="ARBA00004496"/>
    </source>
</evidence>
<sequence length="512" mass="56802">LKFSNNACKVASVEMTSNRRSRVQVGQLSDDFLRLEVSSPVTQNQADANAAAAAAAAAGTNVALYSAFVPPRTRGRLVITIFEANLTKNYGLVRMDPYCRVRVGNGLFETPTDPGGGKTPKWNRSIQCYLPDGLDSIYLEIYDERAFSFDERIAWAHILLPKAIFDGQAVNEWFPLSGNQGDGKEGVINLLLSLEPVQMISQQQPVLLVPVVDSSAFHQTLPRFTQTDVKELHDMFPNLDEDVIVSILESKNGNKEATINDLLALNTRMSTNVSGVKYSIILPTYNERENLPICVWLLDKYLSKSNVDYEVIVVDDNSPDGTQQVVKQLQVIYGNERIRLKARKAKLGLGTAYASGLQEATGEFVVLMDADLSHHPKHIVDFIDKQKQADYDIVLGSRMLTGGGVAGWNLKRKVVSRGANLLADITLQLHVTDATGSYRLYRRNVLKKLISQSVSKGYVFQVEMLARARAAGFTIAEVPIVFVDRFYGQSKLATCEIIGFLKSLLYLFFYGC</sequence>
<evidence type="ECO:0000256" key="13">
    <source>
        <dbReference type="ARBA" id="ARBA00022676"/>
    </source>
</evidence>
<evidence type="ECO:0000256" key="21">
    <source>
        <dbReference type="ARBA" id="ARBA00023198"/>
    </source>
</evidence>
<dbReference type="PANTHER" id="PTHR43398">
    <property type="entry name" value="DOLICHOL-PHOSPHATE MANNOSYLTRANSFERASE SUBUNIT 1"/>
    <property type="match status" value="1"/>
</dbReference>
<keyword evidence="30" id="KW-1185">Reference proteome</keyword>
<feature type="non-terminal residue" evidence="27">
    <location>
        <position position="512"/>
    </location>
</feature>
<dbReference type="Gene3D" id="3.90.550.10">
    <property type="entry name" value="Spore Coat Polysaccharide Biosynthesis Protein SpsA, Chain A"/>
    <property type="match status" value="1"/>
</dbReference>
<gene>
    <name evidence="27" type="primary">DPM1</name>
    <name evidence="26" type="ORF">T4A_2587</name>
    <name evidence="27" type="ORF">T4B_4482</name>
    <name evidence="28" type="ORF">T4C_3679</name>
</gene>
<dbReference type="GO" id="GO:0004582">
    <property type="term" value="F:dolichyl-phosphate beta-D-mannosyltransferase activity"/>
    <property type="evidence" value="ECO:0007669"/>
    <property type="project" value="UniProtKB-UniRule"/>
</dbReference>
<evidence type="ECO:0000256" key="23">
    <source>
        <dbReference type="RuleBase" id="RU365083"/>
    </source>
</evidence>
<dbReference type="Pfam" id="PF00535">
    <property type="entry name" value="Glycos_transf_2"/>
    <property type="match status" value="1"/>
</dbReference>
<dbReference type="EMBL" id="JYDS01000257">
    <property type="protein sequence ID" value="KRZ20000.1"/>
    <property type="molecule type" value="Genomic_DNA"/>
</dbReference>
<dbReference type="SMART" id="SM00546">
    <property type="entry name" value="CUE"/>
    <property type="match status" value="1"/>
</dbReference>
<dbReference type="InterPro" id="IPR039528">
    <property type="entry name" value="DPM1-like"/>
</dbReference>
<dbReference type="Pfam" id="PF02845">
    <property type="entry name" value="CUE"/>
    <property type="match status" value="1"/>
</dbReference>
<dbReference type="InterPro" id="IPR035892">
    <property type="entry name" value="C2_domain_sf"/>
</dbReference>
<keyword evidence="17 23" id="KW-0256">Endoplasmic reticulum</keyword>
<dbReference type="SUPFAM" id="SSF46934">
    <property type="entry name" value="UBA-like"/>
    <property type="match status" value="1"/>
</dbReference>
<proteinExistence type="inferred from homology"/>
<dbReference type="GO" id="GO:0043130">
    <property type="term" value="F:ubiquitin binding"/>
    <property type="evidence" value="ECO:0007669"/>
    <property type="project" value="InterPro"/>
</dbReference>
<dbReference type="Gene3D" id="2.60.40.150">
    <property type="entry name" value="C2 domain"/>
    <property type="match status" value="1"/>
</dbReference>
<evidence type="ECO:0000256" key="1">
    <source>
        <dbReference type="ARBA" id="ARBA00001913"/>
    </source>
</evidence>
<comment type="caution">
    <text evidence="27">The sequence shown here is derived from an EMBL/GenBank/DDBJ whole genome shotgun (WGS) entry which is preliminary data.</text>
</comment>
<dbReference type="InterPro" id="IPR029044">
    <property type="entry name" value="Nucleotide-diphossugar_trans"/>
</dbReference>
<dbReference type="InterPro" id="IPR003892">
    <property type="entry name" value="CUE"/>
</dbReference>
<dbReference type="InterPro" id="IPR001173">
    <property type="entry name" value="Glyco_trans_2-like"/>
</dbReference>
<dbReference type="InterPro" id="IPR037301">
    <property type="entry name" value="Tollip_C2"/>
</dbReference>
<evidence type="ECO:0000256" key="16">
    <source>
        <dbReference type="ARBA" id="ARBA00022737"/>
    </source>
</evidence>
<evidence type="ECO:0000256" key="10">
    <source>
        <dbReference type="ARBA" id="ARBA00014858"/>
    </source>
</evidence>
<dbReference type="Proteomes" id="UP000054632">
    <property type="component" value="Unassembled WGS sequence"/>
</dbReference>
<dbReference type="SMART" id="SM00239">
    <property type="entry name" value="C2"/>
    <property type="match status" value="1"/>
</dbReference>
<comment type="catalytic activity">
    <reaction evidence="23">
        <text>a di-trans,poly-cis-dolichyl phosphate + GDP-alpha-D-mannose = a di-trans,poly-cis-dolichyl beta-D-mannosyl phosphate + GDP</text>
        <dbReference type="Rhea" id="RHEA:21184"/>
        <dbReference type="Rhea" id="RHEA-COMP:19498"/>
        <dbReference type="Rhea" id="RHEA-COMP:19501"/>
        <dbReference type="ChEBI" id="CHEBI:57527"/>
        <dbReference type="ChEBI" id="CHEBI:57683"/>
        <dbReference type="ChEBI" id="CHEBI:58189"/>
        <dbReference type="ChEBI" id="CHEBI:58211"/>
    </reaction>
</comment>
<comment type="cofactor">
    <cofactor evidence="2">
        <name>Mn(2+)</name>
        <dbReference type="ChEBI" id="CHEBI:29035"/>
    </cofactor>
</comment>
<evidence type="ECO:0000256" key="17">
    <source>
        <dbReference type="ARBA" id="ARBA00022824"/>
    </source>
</evidence>
<dbReference type="GO" id="GO:0006914">
    <property type="term" value="P:autophagy"/>
    <property type="evidence" value="ECO:0007669"/>
    <property type="project" value="UniProtKB-KW"/>
</dbReference>
<evidence type="ECO:0000256" key="18">
    <source>
        <dbReference type="ARBA" id="ARBA00022842"/>
    </source>
</evidence>
<accession>A0A0V1IBT8</accession>
<dbReference type="Pfam" id="PF00168">
    <property type="entry name" value="C2"/>
    <property type="match status" value="1"/>
</dbReference>
<dbReference type="FunFam" id="2.60.40.150:FF:000214">
    <property type="entry name" value="Toll-interacting protein"/>
    <property type="match status" value="1"/>
</dbReference>
<evidence type="ECO:0000256" key="8">
    <source>
        <dbReference type="ARBA" id="ARBA00009278"/>
    </source>
</evidence>
<evidence type="ECO:0000256" key="20">
    <source>
        <dbReference type="ARBA" id="ARBA00023006"/>
    </source>
</evidence>
<keyword evidence="22" id="KW-0464">Manganese</keyword>
<keyword evidence="13 23" id="KW-0328">Glycosyltransferase</keyword>
<comment type="similarity">
    <text evidence="7 23">Belongs to the glycosyltransferase 2 family.</text>
</comment>
<dbReference type="InterPro" id="IPR041799">
    <property type="entry name" value="TOLIP_CUE"/>
</dbReference>
<reference evidence="29 30" key="1">
    <citation type="submission" date="2015-01" db="EMBL/GenBank/DDBJ databases">
        <title>Evolution of Trichinella species and genotypes.</title>
        <authorList>
            <person name="Korhonen P.K."/>
            <person name="Edoardo P."/>
            <person name="Giuseppe L.R."/>
            <person name="Gasser R.B."/>
        </authorList>
    </citation>
    <scope>NUCLEOTIDE SEQUENCE [LARGE SCALE GENOMIC DNA]</scope>
    <source>
        <strain evidence="26">ISS13</strain>
        <strain evidence="28">ISS176</strain>
        <strain evidence="27">ISS588</strain>
    </source>
</reference>
<feature type="domain" description="CUE" evidence="25">
    <location>
        <begin position="224"/>
        <end position="267"/>
    </location>
</feature>
<dbReference type="GO" id="GO:0005789">
    <property type="term" value="C:endoplasmic reticulum membrane"/>
    <property type="evidence" value="ECO:0007669"/>
    <property type="project" value="TreeGrafter"/>
</dbReference>
<keyword evidence="11" id="KW-0963">Cytoplasm</keyword>
<evidence type="ECO:0000313" key="26">
    <source>
        <dbReference type="EMBL" id="KRY73423.1"/>
    </source>
</evidence>
<evidence type="ECO:0000256" key="6">
    <source>
        <dbReference type="ARBA" id="ARBA00004922"/>
    </source>
</evidence>
<comment type="cofactor">
    <cofactor evidence="3">
        <name>Mg(2+)</name>
        <dbReference type="ChEBI" id="CHEBI:18420"/>
    </cofactor>
</comment>
<dbReference type="InterPro" id="IPR000008">
    <property type="entry name" value="C2_dom"/>
</dbReference>
<comment type="cofactor">
    <cofactor evidence="1">
        <name>Ca(2+)</name>
        <dbReference type="ChEBI" id="CHEBI:29108"/>
    </cofactor>
</comment>
<dbReference type="GO" id="GO:0006506">
    <property type="term" value="P:GPI anchor biosynthetic process"/>
    <property type="evidence" value="ECO:0007669"/>
    <property type="project" value="TreeGrafter"/>
</dbReference>
<evidence type="ECO:0000256" key="11">
    <source>
        <dbReference type="ARBA" id="ARBA00022490"/>
    </source>
</evidence>
<dbReference type="CDD" id="cd06442">
    <property type="entry name" value="DPM1_like"/>
    <property type="match status" value="1"/>
</dbReference>
<dbReference type="EMBL" id="JYDR01000034">
    <property type="protein sequence ID" value="KRY73423.1"/>
    <property type="molecule type" value="Genomic_DNA"/>
</dbReference>
<dbReference type="GO" id="GO:0045087">
    <property type="term" value="P:innate immune response"/>
    <property type="evidence" value="ECO:0007669"/>
    <property type="project" value="UniProtKB-KW"/>
</dbReference>
<organism evidence="27 30">
    <name type="scientific">Trichinella pseudospiralis</name>
    <name type="common">Parasitic roundworm</name>
    <dbReference type="NCBI Taxonomy" id="6337"/>
    <lineage>
        <taxon>Eukaryota</taxon>
        <taxon>Metazoa</taxon>
        <taxon>Ecdysozoa</taxon>
        <taxon>Nematoda</taxon>
        <taxon>Enoplea</taxon>
        <taxon>Dorylaimia</taxon>
        <taxon>Trichinellida</taxon>
        <taxon>Trichinellidae</taxon>
        <taxon>Trichinella</taxon>
    </lineage>
</organism>
<comment type="similarity">
    <text evidence="8">Belongs to the tollip family.</text>
</comment>
<dbReference type="GO" id="GO:0046872">
    <property type="term" value="F:metal ion binding"/>
    <property type="evidence" value="ECO:0007669"/>
    <property type="project" value="UniProtKB-KW"/>
</dbReference>
<dbReference type="Proteomes" id="UP000054826">
    <property type="component" value="Unassembled WGS sequence"/>
</dbReference>
<dbReference type="PANTHER" id="PTHR43398:SF1">
    <property type="entry name" value="DOLICHOL-PHOSPHATE MANNOSYLTRANSFERASE SUBUNIT 1"/>
    <property type="match status" value="1"/>
</dbReference>
<dbReference type="GO" id="GO:0035269">
    <property type="term" value="P:protein O-linked glycosylation via mannose"/>
    <property type="evidence" value="ECO:0007669"/>
    <property type="project" value="TreeGrafter"/>
</dbReference>
<dbReference type="AlphaFoldDB" id="A0A0V1IBT8"/>
<feature type="non-terminal residue" evidence="27">
    <location>
        <position position="1"/>
    </location>
</feature>
<dbReference type="GO" id="GO:0006488">
    <property type="term" value="P:dolichol-linked oligosaccharide biosynthetic process"/>
    <property type="evidence" value="ECO:0007669"/>
    <property type="project" value="TreeGrafter"/>
</dbReference>
<dbReference type="Proteomes" id="UP000054805">
    <property type="component" value="Unassembled WGS sequence"/>
</dbReference>
<keyword evidence="16" id="KW-0677">Repeat</keyword>
<evidence type="ECO:0000256" key="22">
    <source>
        <dbReference type="ARBA" id="ARBA00023211"/>
    </source>
</evidence>
<evidence type="ECO:0000259" key="25">
    <source>
        <dbReference type="PROSITE" id="PS51140"/>
    </source>
</evidence>
<evidence type="ECO:0000256" key="15">
    <source>
        <dbReference type="ARBA" id="ARBA00022723"/>
    </source>
</evidence>
<keyword evidence="12" id="KW-0399">Innate immunity</keyword>
<comment type="function">
    <text evidence="23">Transfers mannose from GDP-mannose to dolichol monophosphate to form dolichol phosphate mannose (Dol-P-Man) which is the mannosyl donor in pathways leading to N-glycosylation, glycosyl phosphatidylinositol membrane anchoring, and O-mannosylation of proteins.</text>
</comment>
<dbReference type="CDD" id="cd14363">
    <property type="entry name" value="CUE_TOLIP"/>
    <property type="match status" value="1"/>
</dbReference>
<name>A0A0V1IBT8_TRIPS</name>
<dbReference type="PROSITE" id="PS50004">
    <property type="entry name" value="C2"/>
    <property type="match status" value="1"/>
</dbReference>
<dbReference type="UniPathway" id="UPA00378"/>
<comment type="subcellular location">
    <subcellularLocation>
        <location evidence="5">Cytoplasm</location>
    </subcellularLocation>
    <subcellularLocation>
        <location evidence="4 23">Endoplasmic reticulum</location>
    </subcellularLocation>
</comment>
<comment type="pathway">
    <text evidence="6 23">Protein modification; protein glycosylation.</text>
</comment>
<keyword evidence="14 23" id="KW-0808">Transferase</keyword>
<dbReference type="FunFam" id="3.90.550.10:FF:000036">
    <property type="entry name" value="Dolichol-phosphate mannosyltransferase subunit 1"/>
    <property type="match status" value="1"/>
</dbReference>
<keyword evidence="15" id="KW-0479">Metal-binding</keyword>
<dbReference type="InterPro" id="IPR009060">
    <property type="entry name" value="UBA-like_sf"/>
</dbReference>
<evidence type="ECO:0000256" key="9">
    <source>
        <dbReference type="ARBA" id="ARBA00012704"/>
    </source>
</evidence>
<comment type="subunit">
    <text evidence="23">Component of the dolichol-phosphate mannose (DPM) synthase complex.</text>
</comment>
<evidence type="ECO:0000256" key="2">
    <source>
        <dbReference type="ARBA" id="ARBA00001936"/>
    </source>
</evidence>
<evidence type="ECO:0000256" key="14">
    <source>
        <dbReference type="ARBA" id="ARBA00022679"/>
    </source>
</evidence>
<dbReference type="SUPFAM" id="SSF53448">
    <property type="entry name" value="Nucleotide-diphospho-sugar transferases"/>
    <property type="match status" value="1"/>
</dbReference>
<keyword evidence="20" id="KW-0072">Autophagy</keyword>
<dbReference type="CDD" id="cd04016">
    <property type="entry name" value="C2_Tollip"/>
    <property type="match status" value="1"/>
</dbReference>
<dbReference type="PROSITE" id="PS51140">
    <property type="entry name" value="CUE"/>
    <property type="match status" value="1"/>
</dbReference>
<keyword evidence="18" id="KW-0460">Magnesium</keyword>
<evidence type="ECO:0000313" key="29">
    <source>
        <dbReference type="Proteomes" id="UP000054632"/>
    </source>
</evidence>
<dbReference type="Gene3D" id="1.10.8.10">
    <property type="entry name" value="DNA helicase RuvA subunit, C-terminal domain"/>
    <property type="match status" value="1"/>
</dbReference>
<evidence type="ECO:0000313" key="27">
    <source>
        <dbReference type="EMBL" id="KRZ20000.1"/>
    </source>
</evidence>
<keyword evidence="21" id="KW-0395">Inflammatory response</keyword>
<evidence type="ECO:0000256" key="7">
    <source>
        <dbReference type="ARBA" id="ARBA00006739"/>
    </source>
</evidence>
<evidence type="ECO:0000256" key="12">
    <source>
        <dbReference type="ARBA" id="ARBA00022588"/>
    </source>
</evidence>
<evidence type="ECO:0000256" key="3">
    <source>
        <dbReference type="ARBA" id="ARBA00001946"/>
    </source>
</evidence>
<keyword evidence="19" id="KW-0391">Immunity</keyword>
<evidence type="ECO:0000313" key="28">
    <source>
        <dbReference type="EMBL" id="KRZ41874.1"/>
    </source>
</evidence>